<dbReference type="EMBL" id="KV744874">
    <property type="protein sequence ID" value="OCK82951.1"/>
    <property type="molecule type" value="Genomic_DNA"/>
</dbReference>
<proteinExistence type="predicted"/>
<dbReference type="Proteomes" id="UP000250266">
    <property type="component" value="Unassembled WGS sequence"/>
</dbReference>
<organism evidence="2 3">
    <name type="scientific">Lepidopterella palustris CBS 459.81</name>
    <dbReference type="NCBI Taxonomy" id="1314670"/>
    <lineage>
        <taxon>Eukaryota</taxon>
        <taxon>Fungi</taxon>
        <taxon>Dikarya</taxon>
        <taxon>Ascomycota</taxon>
        <taxon>Pezizomycotina</taxon>
        <taxon>Dothideomycetes</taxon>
        <taxon>Pleosporomycetidae</taxon>
        <taxon>Mytilinidiales</taxon>
        <taxon>Argynnaceae</taxon>
        <taxon>Lepidopterella</taxon>
    </lineage>
</organism>
<evidence type="ECO:0000259" key="1">
    <source>
        <dbReference type="Pfam" id="PF13521"/>
    </source>
</evidence>
<feature type="domain" description="NadR/Ttd14 AAA" evidence="1">
    <location>
        <begin position="30"/>
        <end position="102"/>
    </location>
</feature>
<evidence type="ECO:0000313" key="2">
    <source>
        <dbReference type="EMBL" id="OCK82951.1"/>
    </source>
</evidence>
<keyword evidence="3" id="KW-1185">Reference proteome</keyword>
<dbReference type="InterPro" id="IPR038727">
    <property type="entry name" value="NadR/Ttd14_AAA_dom"/>
</dbReference>
<dbReference type="InterPro" id="IPR027417">
    <property type="entry name" value="P-loop_NTPase"/>
</dbReference>
<dbReference type="Pfam" id="PF13521">
    <property type="entry name" value="AAA_28"/>
    <property type="match status" value="1"/>
</dbReference>
<gene>
    <name evidence="2" type="ORF">K432DRAFT_402478</name>
</gene>
<dbReference type="OrthoDB" id="6118920at2759"/>
<reference evidence="2 3" key="1">
    <citation type="journal article" date="2016" name="Nat. Commun.">
        <title>Ectomycorrhizal ecology is imprinted in the genome of the dominant symbiotic fungus Cenococcum geophilum.</title>
        <authorList>
            <consortium name="DOE Joint Genome Institute"/>
            <person name="Peter M."/>
            <person name="Kohler A."/>
            <person name="Ohm R.A."/>
            <person name="Kuo A."/>
            <person name="Krutzmann J."/>
            <person name="Morin E."/>
            <person name="Arend M."/>
            <person name="Barry K.W."/>
            <person name="Binder M."/>
            <person name="Choi C."/>
            <person name="Clum A."/>
            <person name="Copeland A."/>
            <person name="Grisel N."/>
            <person name="Haridas S."/>
            <person name="Kipfer T."/>
            <person name="LaButti K."/>
            <person name="Lindquist E."/>
            <person name="Lipzen A."/>
            <person name="Maire R."/>
            <person name="Meier B."/>
            <person name="Mihaltcheva S."/>
            <person name="Molinier V."/>
            <person name="Murat C."/>
            <person name="Poggeler S."/>
            <person name="Quandt C.A."/>
            <person name="Sperisen C."/>
            <person name="Tritt A."/>
            <person name="Tisserant E."/>
            <person name="Crous P.W."/>
            <person name="Henrissat B."/>
            <person name="Nehls U."/>
            <person name="Egli S."/>
            <person name="Spatafora J.W."/>
            <person name="Grigoriev I.V."/>
            <person name="Martin F.M."/>
        </authorList>
    </citation>
    <scope>NUCLEOTIDE SEQUENCE [LARGE SCALE GENOMIC DNA]</scope>
    <source>
        <strain evidence="2 3">CBS 459.81</strain>
    </source>
</reference>
<dbReference type="AlphaFoldDB" id="A0A8E2EF97"/>
<dbReference type="Gene3D" id="3.40.50.300">
    <property type="entry name" value="P-loop containing nucleotide triphosphate hydrolases"/>
    <property type="match status" value="1"/>
</dbReference>
<sequence>MHWQNDPGQRTQRALCSTRKRVSGSSNLIIICEVARTVLNQYDFPRGDITSSPARAMQLQQHIIQAQLDVENAACSTQSPHWYISDRSGIDPIAYTHVFVGEEGIACFGGLA</sequence>
<name>A0A8E2EF97_9PEZI</name>
<protein>
    <recommendedName>
        <fullName evidence="1">NadR/Ttd14 AAA domain-containing protein</fullName>
    </recommendedName>
</protein>
<accession>A0A8E2EF97</accession>
<evidence type="ECO:0000313" key="3">
    <source>
        <dbReference type="Proteomes" id="UP000250266"/>
    </source>
</evidence>